<keyword evidence="3" id="KW-1185">Reference proteome</keyword>
<dbReference type="Gene3D" id="3.50.50.60">
    <property type="entry name" value="FAD/NAD(P)-binding domain"/>
    <property type="match status" value="1"/>
</dbReference>
<dbReference type="PANTHER" id="PTHR45694">
    <property type="entry name" value="GLUTAREDOXIN 2"/>
    <property type="match status" value="1"/>
</dbReference>
<dbReference type="AlphaFoldDB" id="A0AAE1QQ33"/>
<dbReference type="GO" id="GO:0015038">
    <property type="term" value="F:glutathione disulfide oxidoreductase activity"/>
    <property type="evidence" value="ECO:0007669"/>
    <property type="project" value="TreeGrafter"/>
</dbReference>
<dbReference type="Gene3D" id="3.40.30.10">
    <property type="entry name" value="Glutaredoxin"/>
    <property type="match status" value="2"/>
</dbReference>
<dbReference type="PROSITE" id="PS00195">
    <property type="entry name" value="GLUTAREDOXIN_1"/>
    <property type="match status" value="1"/>
</dbReference>
<reference evidence="2" key="1">
    <citation type="submission" date="2023-12" db="EMBL/GenBank/DDBJ databases">
        <title>Genome assembly of Anisodus tanguticus.</title>
        <authorList>
            <person name="Wang Y.-J."/>
        </authorList>
    </citation>
    <scope>NUCLEOTIDE SEQUENCE</scope>
    <source>
        <strain evidence="2">KB-2021</strain>
        <tissue evidence="2">Leaf</tissue>
    </source>
</reference>
<accession>A0AAE1QQ33</accession>
<dbReference type="EMBL" id="JAVYJV010000048">
    <property type="protein sequence ID" value="KAK4337189.1"/>
    <property type="molecule type" value="Genomic_DNA"/>
</dbReference>
<dbReference type="PROSITE" id="PS51354">
    <property type="entry name" value="GLUTAREDOXIN_2"/>
    <property type="match status" value="1"/>
</dbReference>
<dbReference type="CDD" id="cd03419">
    <property type="entry name" value="GRX_GRXh_1_2_like"/>
    <property type="match status" value="1"/>
</dbReference>
<dbReference type="GO" id="GO:0034599">
    <property type="term" value="P:cellular response to oxidative stress"/>
    <property type="evidence" value="ECO:0007669"/>
    <property type="project" value="TreeGrafter"/>
</dbReference>
<dbReference type="InterPro" id="IPR002109">
    <property type="entry name" value="Glutaredoxin"/>
</dbReference>
<protein>
    <recommendedName>
        <fullName evidence="1">Glutaredoxin domain-containing protein</fullName>
    </recommendedName>
</protein>
<sequence>MASVSNDIDKLIKENRVLIFSKTYCPYCDKVKKLFKDLGVAFKVIELDKIDNGDELHLELKKKISRTSVPQVKKLFNDLGVAFKAVELDQIDNGDELHSELKEKISRTSVPQVFVNNQWVGGCDDTHEAEKTGKLKKLLESNNYDYDLIVIGGGSGGLAASKENVQSYLMTLKVSN</sequence>
<dbReference type="Pfam" id="PF00462">
    <property type="entry name" value="Glutaredoxin"/>
    <property type="match status" value="1"/>
</dbReference>
<name>A0AAE1QQ33_9SOLA</name>
<organism evidence="2 3">
    <name type="scientific">Anisodus tanguticus</name>
    <dbReference type="NCBI Taxonomy" id="243964"/>
    <lineage>
        <taxon>Eukaryota</taxon>
        <taxon>Viridiplantae</taxon>
        <taxon>Streptophyta</taxon>
        <taxon>Embryophyta</taxon>
        <taxon>Tracheophyta</taxon>
        <taxon>Spermatophyta</taxon>
        <taxon>Magnoliopsida</taxon>
        <taxon>eudicotyledons</taxon>
        <taxon>Gunneridae</taxon>
        <taxon>Pentapetalae</taxon>
        <taxon>asterids</taxon>
        <taxon>lamiids</taxon>
        <taxon>Solanales</taxon>
        <taxon>Solanaceae</taxon>
        <taxon>Solanoideae</taxon>
        <taxon>Hyoscyameae</taxon>
        <taxon>Anisodus</taxon>
    </lineage>
</organism>
<dbReference type="InterPro" id="IPR036249">
    <property type="entry name" value="Thioredoxin-like_sf"/>
</dbReference>
<feature type="domain" description="Glutaredoxin" evidence="1">
    <location>
        <begin position="17"/>
        <end position="72"/>
    </location>
</feature>
<dbReference type="GO" id="GO:0005737">
    <property type="term" value="C:cytoplasm"/>
    <property type="evidence" value="ECO:0007669"/>
    <property type="project" value="TreeGrafter"/>
</dbReference>
<dbReference type="InterPro" id="IPR036188">
    <property type="entry name" value="FAD/NAD-bd_sf"/>
</dbReference>
<gene>
    <name evidence="2" type="ORF">RND71_043288</name>
</gene>
<dbReference type="Proteomes" id="UP001291623">
    <property type="component" value="Unassembled WGS sequence"/>
</dbReference>
<proteinExistence type="predicted"/>
<dbReference type="InterPro" id="IPR011767">
    <property type="entry name" value="GLR_AS"/>
</dbReference>
<dbReference type="PANTHER" id="PTHR45694:SF18">
    <property type="entry name" value="GLUTAREDOXIN-1-RELATED"/>
    <property type="match status" value="1"/>
</dbReference>
<evidence type="ECO:0000313" key="3">
    <source>
        <dbReference type="Proteomes" id="UP001291623"/>
    </source>
</evidence>
<evidence type="ECO:0000313" key="2">
    <source>
        <dbReference type="EMBL" id="KAK4337189.1"/>
    </source>
</evidence>
<dbReference type="SUPFAM" id="SSF52833">
    <property type="entry name" value="Thioredoxin-like"/>
    <property type="match status" value="2"/>
</dbReference>
<evidence type="ECO:0000259" key="1">
    <source>
        <dbReference type="Pfam" id="PF00462"/>
    </source>
</evidence>
<comment type="caution">
    <text evidence="2">The sequence shown here is derived from an EMBL/GenBank/DDBJ whole genome shotgun (WGS) entry which is preliminary data.</text>
</comment>